<feature type="domain" description="HTH cro/C1-type" evidence="1">
    <location>
        <begin position="8"/>
        <end position="62"/>
    </location>
</feature>
<dbReference type="Gene3D" id="1.10.260.40">
    <property type="entry name" value="lambda repressor-like DNA-binding domains"/>
    <property type="match status" value="1"/>
</dbReference>
<sequence>MGTIGNALQDLRAERGLSATEAAAGAGTTVSTYLKIERDWREVSFIMMVRLCRFYNLDIYEFIDRIDSYELERPDLSVIRVLEKRNKS</sequence>
<evidence type="ECO:0000313" key="2">
    <source>
        <dbReference type="EMBL" id="MBD1432314.1"/>
    </source>
</evidence>
<dbReference type="EMBL" id="JACOIK010000003">
    <property type="protein sequence ID" value="MBD1432314.1"/>
    <property type="molecule type" value="Genomic_DNA"/>
</dbReference>
<dbReference type="RefSeq" id="WP_190993327.1">
    <property type="nucleotide sequence ID" value="NZ_JACOIK010000003.1"/>
</dbReference>
<dbReference type="SMART" id="SM00530">
    <property type="entry name" value="HTH_XRE"/>
    <property type="match status" value="1"/>
</dbReference>
<evidence type="ECO:0000313" key="3">
    <source>
        <dbReference type="Proteomes" id="UP000602759"/>
    </source>
</evidence>
<proteinExistence type="predicted"/>
<evidence type="ECO:0000259" key="1">
    <source>
        <dbReference type="PROSITE" id="PS50943"/>
    </source>
</evidence>
<dbReference type="Pfam" id="PF01381">
    <property type="entry name" value="HTH_3"/>
    <property type="match status" value="1"/>
</dbReference>
<dbReference type="InterPro" id="IPR010982">
    <property type="entry name" value="Lambda_DNA-bd_dom_sf"/>
</dbReference>
<gene>
    <name evidence="2" type="ORF">H8B06_05715</name>
</gene>
<protein>
    <submittedName>
        <fullName evidence="2">Helix-turn-helix domain-containing protein</fullName>
    </submittedName>
</protein>
<dbReference type="SUPFAM" id="SSF47413">
    <property type="entry name" value="lambda repressor-like DNA-binding domains"/>
    <property type="match status" value="1"/>
</dbReference>
<accession>A0ABR7YLW3</accession>
<keyword evidence="3" id="KW-1185">Reference proteome</keyword>
<comment type="caution">
    <text evidence="2">The sequence shown here is derived from an EMBL/GenBank/DDBJ whole genome shotgun (WGS) entry which is preliminary data.</text>
</comment>
<dbReference type="PROSITE" id="PS50943">
    <property type="entry name" value="HTH_CROC1"/>
    <property type="match status" value="1"/>
</dbReference>
<dbReference type="InterPro" id="IPR001387">
    <property type="entry name" value="Cro/C1-type_HTH"/>
</dbReference>
<dbReference type="Proteomes" id="UP000602759">
    <property type="component" value="Unassembled WGS sequence"/>
</dbReference>
<name>A0ABR7YLW3_9SPHI</name>
<organism evidence="2 3">
    <name type="scientific">Sphingobacterium micropteri</name>
    <dbReference type="NCBI Taxonomy" id="2763501"/>
    <lineage>
        <taxon>Bacteria</taxon>
        <taxon>Pseudomonadati</taxon>
        <taxon>Bacteroidota</taxon>
        <taxon>Sphingobacteriia</taxon>
        <taxon>Sphingobacteriales</taxon>
        <taxon>Sphingobacteriaceae</taxon>
        <taxon>Sphingobacterium</taxon>
    </lineage>
</organism>
<reference evidence="2 3" key="1">
    <citation type="submission" date="2020-08" db="EMBL/GenBank/DDBJ databases">
        <title>Sphingobacterium sp. DN00404 isolated from aquaculture water.</title>
        <authorList>
            <person name="Zhang M."/>
        </authorList>
    </citation>
    <scope>NUCLEOTIDE SEQUENCE [LARGE SCALE GENOMIC DNA]</scope>
    <source>
        <strain evidence="2 3">DN00404</strain>
    </source>
</reference>